<dbReference type="Proteomes" id="UP000002866">
    <property type="component" value="Chromosome 2"/>
</dbReference>
<dbReference type="InParanoid" id="I2GYK8"/>
<evidence type="ECO:0000313" key="1">
    <source>
        <dbReference type="EMBL" id="CCH59210.1"/>
    </source>
</evidence>
<dbReference type="GeneID" id="14494533"/>
<dbReference type="FunCoup" id="I2GYK8">
    <property type="interactions" value="22"/>
</dbReference>
<dbReference type="eggNOG" id="ENOG502S21W">
    <property type="taxonomic scope" value="Eukaryota"/>
</dbReference>
<name>I2GYK8_HENB6</name>
<reference evidence="1 2" key="1">
    <citation type="journal article" date="2011" name="Proc. Natl. Acad. Sci. U.S.A.">
        <title>Evolutionary erosion of yeast sex chromosomes by mating-type switching accidents.</title>
        <authorList>
            <person name="Gordon J.L."/>
            <person name="Armisen D."/>
            <person name="Proux-Wera E."/>
            <person name="Oheigeartaigh S.S."/>
            <person name="Byrne K.P."/>
            <person name="Wolfe K.H."/>
        </authorList>
    </citation>
    <scope>NUCLEOTIDE SEQUENCE [LARGE SCALE GENOMIC DNA]</scope>
    <source>
        <strain evidence="2">ATCC 34711 / CBS 6284 / DSM 70876 / NBRC 10599 / NRRL Y-10934 / UCD 77-7</strain>
    </source>
</reference>
<dbReference type="RefSeq" id="XP_004178729.1">
    <property type="nucleotide sequence ID" value="XM_004178681.1"/>
</dbReference>
<protein>
    <submittedName>
        <fullName evidence="1">Uncharacterized protein</fullName>
    </submittedName>
</protein>
<dbReference type="KEGG" id="tbl:TBLA_0B03710"/>
<evidence type="ECO:0000313" key="2">
    <source>
        <dbReference type="Proteomes" id="UP000002866"/>
    </source>
</evidence>
<gene>
    <name evidence="1" type="primary">TBLA0B03710</name>
    <name evidence="1" type="ORF">TBLA_0B03710</name>
</gene>
<organism evidence="1 2">
    <name type="scientific">Henningerozyma blattae (strain ATCC 34711 / CBS 6284 / DSM 70876 / NBRC 10599 / NRRL Y-10934 / UCD 77-7)</name>
    <name type="common">Yeast</name>
    <name type="synonym">Tetrapisispora blattae</name>
    <dbReference type="NCBI Taxonomy" id="1071380"/>
    <lineage>
        <taxon>Eukaryota</taxon>
        <taxon>Fungi</taxon>
        <taxon>Dikarya</taxon>
        <taxon>Ascomycota</taxon>
        <taxon>Saccharomycotina</taxon>
        <taxon>Saccharomycetes</taxon>
        <taxon>Saccharomycetales</taxon>
        <taxon>Saccharomycetaceae</taxon>
        <taxon>Henningerozyma</taxon>
    </lineage>
</organism>
<dbReference type="AlphaFoldDB" id="I2GYK8"/>
<dbReference type="OrthoDB" id="4058291at2759"/>
<dbReference type="EMBL" id="HE806317">
    <property type="protein sequence ID" value="CCH59210.1"/>
    <property type="molecule type" value="Genomic_DNA"/>
</dbReference>
<keyword evidence="2" id="KW-1185">Reference proteome</keyword>
<sequence length="388" mass="44942">MKAAPIPRKSKSRWVTMKLVKIGNVLHCYPCRKRWSLHKLHCKNRTLTFKSIKNKRKNTNKTAITTTINDLYSPTISLRGEDMLDIETSLRPASRNRKPLLITTFPDGCSASPRIHILQKTRFGRYVVSKRRYKLKYFNSESFTERIVKVKPKPKKQENLIHIEDNQNHNQNEENPTVLTIEPLVQVPKNDQNPSYTCAQTIHLIKNEISKNSDFRVIFHDKNVIKTLNLPSNIENIEFGGPSQSIRLSDFGSLRNPTLPIMTDPVLENPVIDDDPIIDEDSAIDDTVLENSATNKPPLSNEGLLLVEDGEYPQVEIQNKECEKEVRDVNEVKETKEIKKKMIPPPKIIINLHDYFKRKGKKPFFEIRKREFMSKNIVSHSQMVEKLR</sequence>
<dbReference type="HOGENOM" id="CLU_712089_0_0_1"/>
<proteinExistence type="predicted"/>
<accession>I2GYK8</accession>